<protein>
    <recommendedName>
        <fullName evidence="3">ESX-1 secretion-associated protein</fullName>
    </recommendedName>
</protein>
<keyword evidence="2" id="KW-1185">Reference proteome</keyword>
<dbReference type="Proteomes" id="UP000431826">
    <property type="component" value="Unassembled WGS sequence"/>
</dbReference>
<dbReference type="OrthoDB" id="4829545at2"/>
<dbReference type="EMBL" id="BLIR01000001">
    <property type="protein sequence ID" value="GFE37689.1"/>
    <property type="molecule type" value="Genomic_DNA"/>
</dbReference>
<comment type="caution">
    <text evidence="1">The sequence shown here is derived from an EMBL/GenBank/DDBJ whole genome shotgun (WGS) entry which is preliminary data.</text>
</comment>
<sequence>MVNPDIKVVTDVLRSEARMWDNQSDALGKLHHAVEGLRATRLEAGIFQIVFSAYEAAVDQISDRCKEGQQRTQEIADALIKSATAYDNQEEETKAHVEGTY</sequence>
<dbReference type="AlphaFoldDB" id="A0A640UPQ9"/>
<dbReference type="GeneID" id="96283491"/>
<gene>
    <name evidence="1" type="ORF">Stube_23620</name>
</gene>
<dbReference type="Gene3D" id="1.10.287.1060">
    <property type="entry name" value="ESAT-6-like"/>
    <property type="match status" value="1"/>
</dbReference>
<evidence type="ECO:0000313" key="1">
    <source>
        <dbReference type="EMBL" id="GFE37689.1"/>
    </source>
</evidence>
<reference evidence="1 2" key="1">
    <citation type="submission" date="2019-12" db="EMBL/GenBank/DDBJ databases">
        <title>Whole genome shotgun sequence of Streptomyces tubercidicus NBRC 13090.</title>
        <authorList>
            <person name="Ichikawa N."/>
            <person name="Kimura A."/>
            <person name="Kitahashi Y."/>
            <person name="Komaki H."/>
            <person name="Tamura T."/>
        </authorList>
    </citation>
    <scope>NUCLEOTIDE SEQUENCE [LARGE SCALE GENOMIC DNA]</scope>
    <source>
        <strain evidence="1 2">NBRC 13090</strain>
    </source>
</reference>
<evidence type="ECO:0000313" key="2">
    <source>
        <dbReference type="Proteomes" id="UP000431826"/>
    </source>
</evidence>
<organism evidence="1 2">
    <name type="scientific">Streptomyces tubercidicus</name>
    <dbReference type="NCBI Taxonomy" id="47759"/>
    <lineage>
        <taxon>Bacteria</taxon>
        <taxon>Bacillati</taxon>
        <taxon>Actinomycetota</taxon>
        <taxon>Actinomycetes</taxon>
        <taxon>Kitasatosporales</taxon>
        <taxon>Streptomycetaceae</taxon>
        <taxon>Streptomyces</taxon>
    </lineage>
</organism>
<name>A0A640UPQ9_9ACTN</name>
<dbReference type="GO" id="GO:0009306">
    <property type="term" value="P:protein secretion"/>
    <property type="evidence" value="ECO:0007669"/>
    <property type="project" value="InterPro"/>
</dbReference>
<accession>A0A640UPQ9</accession>
<proteinExistence type="predicted"/>
<evidence type="ECO:0008006" key="3">
    <source>
        <dbReference type="Google" id="ProtNLM"/>
    </source>
</evidence>
<dbReference type="InterPro" id="IPR022536">
    <property type="entry name" value="EspC"/>
</dbReference>
<dbReference type="RefSeq" id="WP_159743695.1">
    <property type="nucleotide sequence ID" value="NZ_BLIR01000001.1"/>
</dbReference>
<dbReference type="Pfam" id="PF10824">
    <property type="entry name" value="T7SS_ESX_EspC"/>
    <property type="match status" value="1"/>
</dbReference>